<dbReference type="EMBL" id="UZAI01002783">
    <property type="protein sequence ID" value="VDO74618.1"/>
    <property type="molecule type" value="Genomic_DNA"/>
</dbReference>
<organism evidence="1 2">
    <name type="scientific">Schistosoma margrebowiei</name>
    <dbReference type="NCBI Taxonomy" id="48269"/>
    <lineage>
        <taxon>Eukaryota</taxon>
        <taxon>Metazoa</taxon>
        <taxon>Spiralia</taxon>
        <taxon>Lophotrochozoa</taxon>
        <taxon>Platyhelminthes</taxon>
        <taxon>Trematoda</taxon>
        <taxon>Digenea</taxon>
        <taxon>Strigeidida</taxon>
        <taxon>Schistosomatoidea</taxon>
        <taxon>Schistosomatidae</taxon>
        <taxon>Schistosoma</taxon>
    </lineage>
</organism>
<proteinExistence type="predicted"/>
<name>A0A183LTF5_9TREM</name>
<dbReference type="AlphaFoldDB" id="A0A183LTF5"/>
<reference evidence="1 2" key="1">
    <citation type="submission" date="2018-11" db="EMBL/GenBank/DDBJ databases">
        <authorList>
            <consortium name="Pathogen Informatics"/>
        </authorList>
    </citation>
    <scope>NUCLEOTIDE SEQUENCE [LARGE SCALE GENOMIC DNA]</scope>
    <source>
        <strain evidence="1 2">Zambia</strain>
    </source>
</reference>
<keyword evidence="2" id="KW-1185">Reference proteome</keyword>
<evidence type="ECO:0000313" key="1">
    <source>
        <dbReference type="EMBL" id="VDO74618.1"/>
    </source>
</evidence>
<protein>
    <submittedName>
        <fullName evidence="1">Uncharacterized protein</fullName>
    </submittedName>
</protein>
<gene>
    <name evidence="1" type="ORF">SMRZ_LOCUS7080</name>
</gene>
<dbReference type="Proteomes" id="UP000277204">
    <property type="component" value="Unassembled WGS sequence"/>
</dbReference>
<accession>A0A183LTF5</accession>
<sequence length="209" mass="23904">MLVKNGQFRRVSKSSSIYSSLNSNNNNNTILNVTRHYSPQQSTIMNTINKTTLSHHLQRHLNELNTLNKRENPLDHSISLKSNDVLPHHFINNKLKVHSIRKFNYEPKIHDEIELTMLMFVLKIVTLILVESCFDFHMFFTCRNVALALPILAFTFASDPPCSSMMFPSYVKDSTSSRVSPSRMIGLLFLLLPSVDSVRLETCCSKLSC</sequence>
<evidence type="ECO:0000313" key="2">
    <source>
        <dbReference type="Proteomes" id="UP000277204"/>
    </source>
</evidence>